<dbReference type="AlphaFoldDB" id="A0A3B1C194"/>
<dbReference type="GO" id="GO:0044781">
    <property type="term" value="P:bacterial-type flagellum organization"/>
    <property type="evidence" value="ECO:0007669"/>
    <property type="project" value="UniProtKB-KW"/>
</dbReference>
<accession>A0A3B1C194</accession>
<protein>
    <recommendedName>
        <fullName evidence="7">Flagellar assembly protein FliH/Type III secretion system HrpE domain-containing protein</fullName>
    </recommendedName>
</protein>
<dbReference type="InterPro" id="IPR038495">
    <property type="entry name" value="ATPase_E_C"/>
</dbReference>
<dbReference type="SUPFAM" id="SSF160527">
    <property type="entry name" value="V-type ATPase subunit E-like"/>
    <property type="match status" value="1"/>
</dbReference>
<dbReference type="PANTHER" id="PTHR34982">
    <property type="entry name" value="YOP PROTEINS TRANSLOCATION PROTEIN L"/>
    <property type="match status" value="1"/>
</dbReference>
<dbReference type="InterPro" id="IPR051472">
    <property type="entry name" value="T3SS_Stator/FliH"/>
</dbReference>
<evidence type="ECO:0000313" key="8">
    <source>
        <dbReference type="EMBL" id="VAX17774.1"/>
    </source>
</evidence>
<sequence length="270" mass="30502">MSRVYSKENAPENIRLFDFKEMDAPEKQSKEEKKFSADDYGKKKAEFVSGGFDFDYEGGFRKDEILNRSFDEATKIVEEARDEAKEIRKLAKTGGHKEGYEKGYSDGLEKAGPVTESFKAAIEEITRVRSEYYAQAEKEMIDLVINIANIVIGLEVDKDPSLARNVVLKAIDELRAKEEMTIRINPEDIAEAEKVTPELSNEVEDIEKVSFKADPLIARGGCLVETNIGMIDARLEIQLESLRKQLHQTLDESEAQKIAEQAKQAEQEDG</sequence>
<keyword evidence="6" id="KW-1006">Bacterial flagellum protein export</keyword>
<organism evidence="8">
    <name type="scientific">hydrothermal vent metagenome</name>
    <dbReference type="NCBI Taxonomy" id="652676"/>
    <lineage>
        <taxon>unclassified sequences</taxon>
        <taxon>metagenomes</taxon>
        <taxon>ecological metagenomes</taxon>
    </lineage>
</organism>
<evidence type="ECO:0000256" key="4">
    <source>
        <dbReference type="ARBA" id="ARBA00022795"/>
    </source>
</evidence>
<dbReference type="GO" id="GO:0015031">
    <property type="term" value="P:protein transport"/>
    <property type="evidence" value="ECO:0007669"/>
    <property type="project" value="UniProtKB-KW"/>
</dbReference>
<reference evidence="8" key="1">
    <citation type="submission" date="2018-06" db="EMBL/GenBank/DDBJ databases">
        <authorList>
            <person name="Zhirakovskaya E."/>
        </authorList>
    </citation>
    <scope>NUCLEOTIDE SEQUENCE</scope>
</reference>
<keyword evidence="4" id="KW-1005">Bacterial flagellum biogenesis</keyword>
<dbReference type="EMBL" id="UOGB01000091">
    <property type="protein sequence ID" value="VAX17774.1"/>
    <property type="molecule type" value="Genomic_DNA"/>
</dbReference>
<evidence type="ECO:0000256" key="2">
    <source>
        <dbReference type="ARBA" id="ARBA00006602"/>
    </source>
</evidence>
<keyword evidence="5" id="KW-0653">Protein transport</keyword>
<evidence type="ECO:0000256" key="1">
    <source>
        <dbReference type="ARBA" id="ARBA00003041"/>
    </source>
</evidence>
<evidence type="ECO:0000256" key="5">
    <source>
        <dbReference type="ARBA" id="ARBA00022927"/>
    </source>
</evidence>
<keyword evidence="3" id="KW-0813">Transport</keyword>
<name>A0A3B1C194_9ZZZZ</name>
<evidence type="ECO:0000256" key="3">
    <source>
        <dbReference type="ARBA" id="ARBA00022448"/>
    </source>
</evidence>
<gene>
    <name evidence="8" type="ORF">MNBD_NITROSPINAE03-247</name>
</gene>
<evidence type="ECO:0000256" key="6">
    <source>
        <dbReference type="ARBA" id="ARBA00023225"/>
    </source>
</evidence>
<dbReference type="GO" id="GO:0005829">
    <property type="term" value="C:cytosol"/>
    <property type="evidence" value="ECO:0007669"/>
    <property type="project" value="TreeGrafter"/>
</dbReference>
<dbReference type="PANTHER" id="PTHR34982:SF1">
    <property type="entry name" value="FLAGELLAR ASSEMBLY PROTEIN FLIH"/>
    <property type="match status" value="1"/>
</dbReference>
<dbReference type="Pfam" id="PF02108">
    <property type="entry name" value="FliH"/>
    <property type="match status" value="1"/>
</dbReference>
<comment type="function">
    <text evidence="1">Needed for flagellar regrowth and assembly.</text>
</comment>
<evidence type="ECO:0000259" key="7">
    <source>
        <dbReference type="Pfam" id="PF02108"/>
    </source>
</evidence>
<dbReference type="InterPro" id="IPR018035">
    <property type="entry name" value="Flagellar_FliH/T3SS_HrpE"/>
</dbReference>
<feature type="domain" description="Flagellar assembly protein FliH/Type III secretion system HrpE" evidence="7">
    <location>
        <begin position="116"/>
        <end position="241"/>
    </location>
</feature>
<dbReference type="Gene3D" id="3.30.2320.30">
    <property type="entry name" value="ATP synthase, E subunit, C-terminal"/>
    <property type="match status" value="1"/>
</dbReference>
<comment type="similarity">
    <text evidence="2">Belongs to the FliH family.</text>
</comment>
<proteinExistence type="inferred from homology"/>